<feature type="region of interest" description="Disordered" evidence="1">
    <location>
        <begin position="1"/>
        <end position="20"/>
    </location>
</feature>
<dbReference type="Proteomes" id="UP001596156">
    <property type="component" value="Unassembled WGS sequence"/>
</dbReference>
<dbReference type="InterPro" id="IPR012347">
    <property type="entry name" value="Ferritin-like"/>
</dbReference>
<dbReference type="PANTHER" id="PTHR38593:SF1">
    <property type="entry name" value="BLR2558 PROTEIN"/>
    <property type="match status" value="1"/>
</dbReference>
<sequence>MTTVSSDTGSGAITAENPLPAVDKDFVQAATTASSTQTDAGKTAHRNTSNADVRSFARHMIADTMRLTVQLKAVAPHGVQVPKDNSDLGLLDSLKPLTGADFDREYARKLGLEANRRAIAAYEKEAGDGETPALRQAAQNALPTLREHYPMGQKLAQRLGVSE</sequence>
<gene>
    <name evidence="3" type="ORF">ACFPN6_17915</name>
</gene>
<protein>
    <submittedName>
        <fullName evidence="3">DUF4142 domain-containing protein</fullName>
    </submittedName>
</protein>
<feature type="compositionally biased region" description="Polar residues" evidence="1">
    <location>
        <begin position="1"/>
        <end position="11"/>
    </location>
</feature>
<accession>A0ABW0D8R0</accession>
<dbReference type="Gene3D" id="1.20.1260.10">
    <property type="match status" value="1"/>
</dbReference>
<dbReference type="RefSeq" id="WP_344642673.1">
    <property type="nucleotide sequence ID" value="NZ_BAAASS010000002.1"/>
</dbReference>
<dbReference type="Pfam" id="PF13628">
    <property type="entry name" value="DUF4142"/>
    <property type="match status" value="1"/>
</dbReference>
<name>A0ABW0D8R0_STRFI</name>
<evidence type="ECO:0000259" key="2">
    <source>
        <dbReference type="Pfam" id="PF13628"/>
    </source>
</evidence>
<evidence type="ECO:0000313" key="4">
    <source>
        <dbReference type="Proteomes" id="UP001596156"/>
    </source>
</evidence>
<reference evidence="4" key="1">
    <citation type="journal article" date="2019" name="Int. J. Syst. Evol. Microbiol.">
        <title>The Global Catalogue of Microorganisms (GCM) 10K type strain sequencing project: providing services to taxonomists for standard genome sequencing and annotation.</title>
        <authorList>
            <consortium name="The Broad Institute Genomics Platform"/>
            <consortium name="The Broad Institute Genome Sequencing Center for Infectious Disease"/>
            <person name="Wu L."/>
            <person name="Ma J."/>
        </authorList>
    </citation>
    <scope>NUCLEOTIDE SEQUENCE [LARGE SCALE GENOMIC DNA]</scope>
    <source>
        <strain evidence="4">CCM 8479</strain>
    </source>
</reference>
<dbReference type="EMBL" id="JBHSKL010000019">
    <property type="protein sequence ID" value="MFC5226443.1"/>
    <property type="molecule type" value="Genomic_DNA"/>
</dbReference>
<dbReference type="PANTHER" id="PTHR38593">
    <property type="entry name" value="BLR2558 PROTEIN"/>
    <property type="match status" value="1"/>
</dbReference>
<organism evidence="3 4">
    <name type="scientific">Streptomyces fimbriatus</name>
    <dbReference type="NCBI Taxonomy" id="68197"/>
    <lineage>
        <taxon>Bacteria</taxon>
        <taxon>Bacillati</taxon>
        <taxon>Actinomycetota</taxon>
        <taxon>Actinomycetes</taxon>
        <taxon>Kitasatosporales</taxon>
        <taxon>Streptomycetaceae</taxon>
        <taxon>Streptomyces</taxon>
    </lineage>
</organism>
<comment type="caution">
    <text evidence="3">The sequence shown here is derived from an EMBL/GenBank/DDBJ whole genome shotgun (WGS) entry which is preliminary data.</text>
</comment>
<feature type="domain" description="DUF4142" evidence="2">
    <location>
        <begin position="23"/>
        <end position="155"/>
    </location>
</feature>
<proteinExistence type="predicted"/>
<dbReference type="InterPro" id="IPR025419">
    <property type="entry name" value="DUF4142"/>
</dbReference>
<keyword evidence="4" id="KW-1185">Reference proteome</keyword>
<evidence type="ECO:0000256" key="1">
    <source>
        <dbReference type="SAM" id="MobiDB-lite"/>
    </source>
</evidence>
<evidence type="ECO:0000313" key="3">
    <source>
        <dbReference type="EMBL" id="MFC5226443.1"/>
    </source>
</evidence>